<reference evidence="2 3" key="1">
    <citation type="submission" date="2015-01" db="EMBL/GenBank/DDBJ databases">
        <title>Genome Assembly of Bacillus badius MTCC 1458.</title>
        <authorList>
            <person name="Verma A."/>
            <person name="Khatri I."/>
            <person name="Mual P."/>
            <person name="Subramanian S."/>
            <person name="Krishnamurthi S."/>
        </authorList>
    </citation>
    <scope>NUCLEOTIDE SEQUENCE [LARGE SCALE GENOMIC DNA]</scope>
    <source>
        <strain evidence="2 3">MTCC 1458</strain>
    </source>
</reference>
<dbReference type="Proteomes" id="UP000031982">
    <property type="component" value="Unassembled WGS sequence"/>
</dbReference>
<accession>A0ABR5AR81</accession>
<keyword evidence="2" id="KW-0413">Isomerase</keyword>
<organism evidence="2 3">
    <name type="scientific">Bacillus badius</name>
    <dbReference type="NCBI Taxonomy" id="1455"/>
    <lineage>
        <taxon>Bacteria</taxon>
        <taxon>Bacillati</taxon>
        <taxon>Bacillota</taxon>
        <taxon>Bacilli</taxon>
        <taxon>Bacillales</taxon>
        <taxon>Bacillaceae</taxon>
        <taxon>Pseudobacillus</taxon>
    </lineage>
</organism>
<dbReference type="EMBL" id="JXLP01000016">
    <property type="protein sequence ID" value="KIL77260.1"/>
    <property type="molecule type" value="Genomic_DNA"/>
</dbReference>
<evidence type="ECO:0000256" key="1">
    <source>
        <dbReference type="SAM" id="MobiDB-lite"/>
    </source>
</evidence>
<comment type="caution">
    <text evidence="2">The sequence shown here is derived from an EMBL/GenBank/DDBJ whole genome shotgun (WGS) entry which is preliminary data.</text>
</comment>
<sequence>MEGAKTPAGSAGQMRPRRRFSGEEAHRPPHGKRSAWSGKQQPPSTSKRKRLRTTTSIFIEFVYSMSQHL</sequence>
<feature type="region of interest" description="Disordered" evidence="1">
    <location>
        <begin position="1"/>
        <end position="53"/>
    </location>
</feature>
<dbReference type="GO" id="GO:0016853">
    <property type="term" value="F:isomerase activity"/>
    <property type="evidence" value="ECO:0007669"/>
    <property type="project" value="UniProtKB-KW"/>
</dbReference>
<evidence type="ECO:0000313" key="3">
    <source>
        <dbReference type="Proteomes" id="UP000031982"/>
    </source>
</evidence>
<evidence type="ECO:0000313" key="2">
    <source>
        <dbReference type="EMBL" id="KIL77260.1"/>
    </source>
</evidence>
<gene>
    <name evidence="2" type="ORF">SD77_1707</name>
</gene>
<keyword evidence="3" id="KW-1185">Reference proteome</keyword>
<proteinExistence type="predicted"/>
<protein>
    <submittedName>
        <fullName evidence="2">Ribose 5-phosphate isomerase B</fullName>
    </submittedName>
</protein>
<name>A0ABR5AR81_BACBA</name>